<evidence type="ECO:0000256" key="2">
    <source>
        <dbReference type="SAM" id="Phobius"/>
    </source>
</evidence>
<feature type="transmembrane region" description="Helical" evidence="2">
    <location>
        <begin position="175"/>
        <end position="207"/>
    </location>
</feature>
<dbReference type="AlphaFoldDB" id="A0A2N4TQB2"/>
<dbReference type="GO" id="GO:0009306">
    <property type="term" value="P:protein secretion"/>
    <property type="evidence" value="ECO:0007669"/>
    <property type="project" value="InterPro"/>
</dbReference>
<dbReference type="Proteomes" id="UP000234456">
    <property type="component" value="Unassembled WGS sequence"/>
</dbReference>
<name>A0A2N4TQB2_RALPI</name>
<protein>
    <submittedName>
        <fullName evidence="3">Type III secretion protein</fullName>
    </submittedName>
</protein>
<dbReference type="EMBL" id="PKQE01000003">
    <property type="protein sequence ID" value="PLC41891.1"/>
    <property type="molecule type" value="Genomic_DNA"/>
</dbReference>
<comment type="caution">
    <text evidence="3">The sequence shown here is derived from an EMBL/GenBank/DDBJ whole genome shotgun (WGS) entry which is preliminary data.</text>
</comment>
<reference evidence="3 4" key="1">
    <citation type="submission" date="2017-12" db="EMBL/GenBank/DDBJ databases">
        <title>Draft genome sequence of Ralstonia pickettii 52.</title>
        <authorList>
            <person name="Zheng B."/>
        </authorList>
    </citation>
    <scope>NUCLEOTIDE SEQUENCE [LARGE SCALE GENOMIC DNA]</scope>
    <source>
        <strain evidence="3 4">52</strain>
    </source>
</reference>
<keyword evidence="2" id="KW-0812">Transmembrane</keyword>
<dbReference type="PANTHER" id="PTHR30531">
    <property type="entry name" value="FLAGELLAR BIOSYNTHETIC PROTEIN FLHB"/>
    <property type="match status" value="1"/>
</dbReference>
<dbReference type="SUPFAM" id="SSF160544">
    <property type="entry name" value="EscU C-terminal domain-like"/>
    <property type="match status" value="1"/>
</dbReference>
<organism evidence="3 4">
    <name type="scientific">Ralstonia pickettii</name>
    <name type="common">Burkholderia pickettii</name>
    <dbReference type="NCBI Taxonomy" id="329"/>
    <lineage>
        <taxon>Bacteria</taxon>
        <taxon>Pseudomonadati</taxon>
        <taxon>Pseudomonadota</taxon>
        <taxon>Betaproteobacteria</taxon>
        <taxon>Burkholderiales</taxon>
        <taxon>Burkholderiaceae</taxon>
        <taxon>Ralstonia</taxon>
    </lineage>
</organism>
<feature type="transmembrane region" description="Helical" evidence="2">
    <location>
        <begin position="138"/>
        <end position="163"/>
    </location>
</feature>
<feature type="transmembrane region" description="Helical" evidence="2">
    <location>
        <begin position="21"/>
        <end position="42"/>
    </location>
</feature>
<evidence type="ECO:0000256" key="1">
    <source>
        <dbReference type="ARBA" id="ARBA00010690"/>
    </source>
</evidence>
<keyword evidence="2" id="KW-1133">Transmembrane helix</keyword>
<evidence type="ECO:0000313" key="3">
    <source>
        <dbReference type="EMBL" id="PLC41891.1"/>
    </source>
</evidence>
<dbReference type="OrthoDB" id="9807950at2"/>
<sequence length="355" mass="39161">MSEKQHKPTQRRLEDARREGEVVRSTDVTSALVFIGMLMLLWQGGPWLLERMRGLLIQNVTAVAQARDPTAAVRQALVSAGAEWILLSAAVLVLVTVLAVLGTFAQVGGMFAPKRLTPKMSRLNPGEGIQRMFSVRNLVGLAIMLFKVACLALTLFVVIRGSLALPLQAGYGRPAAILAVVAHLVLLLFGWAAVVYVLMAALDYWHVRFEFFKKNRMSTEELRREHRELQGDPHIVGRRRQLALEVQYSALEDRMRIATAIVFSARHAVALYYPGDGMLPMVIAKGSGEAVQRIRQMAEYHLVPAAANAGLAERLHDTVPMDTTIDRTLFRDVAALLRWAEGADAVGNPYVSSTS</sequence>
<dbReference type="GO" id="GO:0005886">
    <property type="term" value="C:plasma membrane"/>
    <property type="evidence" value="ECO:0007669"/>
    <property type="project" value="TreeGrafter"/>
</dbReference>
<dbReference type="PANTHER" id="PTHR30531:SF14">
    <property type="entry name" value="SURFACE PRESENTATION OF ANTIGENS PROTEIN SPAS"/>
    <property type="match status" value="1"/>
</dbReference>
<gene>
    <name evidence="3" type="ORF">C0Q88_14885</name>
</gene>
<dbReference type="Gene3D" id="3.40.1690.10">
    <property type="entry name" value="secretion proteins EscU"/>
    <property type="match status" value="1"/>
</dbReference>
<dbReference type="RefSeq" id="WP_102066264.1">
    <property type="nucleotide sequence ID" value="NZ_PKQE01000003.1"/>
</dbReference>
<dbReference type="Pfam" id="PF01312">
    <property type="entry name" value="Bac_export_2"/>
    <property type="match status" value="1"/>
</dbReference>
<proteinExistence type="inferred from homology"/>
<comment type="similarity">
    <text evidence="1">Belongs to the type III secretion exporter family.</text>
</comment>
<accession>A0A2N4TQB2</accession>
<evidence type="ECO:0000313" key="4">
    <source>
        <dbReference type="Proteomes" id="UP000234456"/>
    </source>
</evidence>
<keyword evidence="2" id="KW-0472">Membrane</keyword>
<dbReference type="PRINTS" id="PR00950">
    <property type="entry name" value="TYPE3IMSPROT"/>
</dbReference>
<dbReference type="InterPro" id="IPR029025">
    <property type="entry name" value="T3SS_substrate_exporter_C"/>
</dbReference>
<dbReference type="InterPro" id="IPR006135">
    <property type="entry name" value="T3SS_substrate_exporter"/>
</dbReference>
<feature type="transmembrane region" description="Helical" evidence="2">
    <location>
        <begin position="84"/>
        <end position="112"/>
    </location>
</feature>